<dbReference type="EMBL" id="BOPH01000098">
    <property type="protein sequence ID" value="GIJ72298.1"/>
    <property type="molecule type" value="Genomic_DNA"/>
</dbReference>
<evidence type="ECO:0000313" key="2">
    <source>
        <dbReference type="EMBL" id="GIJ72298.1"/>
    </source>
</evidence>
<comment type="caution">
    <text evidence="2">The sequence shown here is derived from an EMBL/GenBank/DDBJ whole genome shotgun (WGS) entry which is preliminary data.</text>
</comment>
<reference evidence="2" key="1">
    <citation type="submission" date="2021-01" db="EMBL/GenBank/DDBJ databases">
        <title>Whole genome shotgun sequence of Virgisporangium ochraceum NBRC 16418.</title>
        <authorList>
            <person name="Komaki H."/>
            <person name="Tamura T."/>
        </authorList>
    </citation>
    <scope>NUCLEOTIDE SEQUENCE</scope>
    <source>
        <strain evidence="2">NBRC 16418</strain>
    </source>
</reference>
<evidence type="ECO:0000313" key="3">
    <source>
        <dbReference type="Proteomes" id="UP000635606"/>
    </source>
</evidence>
<dbReference type="AlphaFoldDB" id="A0A8J4EF44"/>
<feature type="compositionally biased region" description="Basic and acidic residues" evidence="1">
    <location>
        <begin position="1"/>
        <end position="12"/>
    </location>
</feature>
<name>A0A8J4EF44_9ACTN</name>
<proteinExistence type="predicted"/>
<gene>
    <name evidence="2" type="ORF">Voc01_072150</name>
</gene>
<protein>
    <submittedName>
        <fullName evidence="2">Uncharacterized protein</fullName>
    </submittedName>
</protein>
<dbReference type="RefSeq" id="WP_203932148.1">
    <property type="nucleotide sequence ID" value="NZ_BOPH01000098.1"/>
</dbReference>
<sequence length="75" mass="8000">MPRPLDLLHRAAPDASPEPAGTNFRAVARRLAPLIDRMANGHPLTLTQLADVALGGWQLLDGLSRDSHPAGLVTE</sequence>
<evidence type="ECO:0000256" key="1">
    <source>
        <dbReference type="SAM" id="MobiDB-lite"/>
    </source>
</evidence>
<dbReference type="Proteomes" id="UP000635606">
    <property type="component" value="Unassembled WGS sequence"/>
</dbReference>
<accession>A0A8J4EF44</accession>
<keyword evidence="3" id="KW-1185">Reference proteome</keyword>
<organism evidence="2 3">
    <name type="scientific">Virgisporangium ochraceum</name>
    <dbReference type="NCBI Taxonomy" id="65505"/>
    <lineage>
        <taxon>Bacteria</taxon>
        <taxon>Bacillati</taxon>
        <taxon>Actinomycetota</taxon>
        <taxon>Actinomycetes</taxon>
        <taxon>Micromonosporales</taxon>
        <taxon>Micromonosporaceae</taxon>
        <taxon>Virgisporangium</taxon>
    </lineage>
</organism>
<feature type="region of interest" description="Disordered" evidence="1">
    <location>
        <begin position="1"/>
        <end position="21"/>
    </location>
</feature>